<dbReference type="EMBL" id="QDKG01000002">
    <property type="protein sequence ID" value="PVH25587.1"/>
    <property type="molecule type" value="Genomic_DNA"/>
</dbReference>
<keyword evidence="3" id="KW-1185">Reference proteome</keyword>
<comment type="caution">
    <text evidence="2">The sequence shown here is derived from an EMBL/GenBank/DDBJ whole genome shotgun (WGS) entry which is preliminary data.</text>
</comment>
<feature type="transmembrane region" description="Helical" evidence="1">
    <location>
        <begin position="21"/>
        <end position="41"/>
    </location>
</feature>
<evidence type="ECO:0000313" key="2">
    <source>
        <dbReference type="EMBL" id="PVH25587.1"/>
    </source>
</evidence>
<proteinExistence type="predicted"/>
<sequence length="425" mass="47937">MLNKLSILKKGSYHPNYRFRYVFFFVIACTIFVGTSIWHAFGWRTGSPSAASYQQLLPQFYFVLLLVGISNKENILKTRLQEVQILLTIAALIFMMVLIGNTGGLSGIPNGLMLPALISLIIRGMPIQLVRKIRPWVIGFVIFNSLFAVAERLLYVNFFPFTGSETGGGVIDGTFRSSALQNHPLNNALMTSTIMSFLLWDKSLPLLKKYGAICLGFVSLLCFNTRSSIVLWGVILGVHFIGVLLSNKKRVKKAKPVLILGMAVAVSALMYLLFVAGWGNRLLEIDLSDDSSAAARLEVWAIFDYYSLKDFLFGTSAESFGRVLDRIGMARVENYWLIFIVRYGVIFTALLTIMYVRLFRRLFSGYKTIQVLFITGVFLLLSSTNNSLAFSEQPLSVFIICCYVFSPKLFPSKTKKVRRREKERD</sequence>
<accession>A0A2T8HJF5</accession>
<feature type="transmembrane region" description="Helical" evidence="1">
    <location>
        <begin position="53"/>
        <end position="71"/>
    </location>
</feature>
<keyword evidence="1" id="KW-0812">Transmembrane</keyword>
<feature type="transmembrane region" description="Helical" evidence="1">
    <location>
        <begin position="107"/>
        <end position="124"/>
    </location>
</feature>
<feature type="transmembrane region" description="Helical" evidence="1">
    <location>
        <begin position="257"/>
        <end position="278"/>
    </location>
</feature>
<evidence type="ECO:0000313" key="3">
    <source>
        <dbReference type="Proteomes" id="UP000245627"/>
    </source>
</evidence>
<organism evidence="2 3">
    <name type="scientific">Sphingobacterium corticibacter</name>
    <dbReference type="NCBI Taxonomy" id="2171749"/>
    <lineage>
        <taxon>Bacteria</taxon>
        <taxon>Pseudomonadati</taxon>
        <taxon>Bacteroidota</taxon>
        <taxon>Sphingobacteriia</taxon>
        <taxon>Sphingobacteriales</taxon>
        <taxon>Sphingobacteriaceae</taxon>
        <taxon>Sphingobacterium</taxon>
    </lineage>
</organism>
<dbReference type="NCBIfam" id="NF038256">
    <property type="entry name" value="exopoly_VpsF"/>
    <property type="match status" value="1"/>
</dbReference>
<reference evidence="2 3" key="1">
    <citation type="submission" date="2018-04" db="EMBL/GenBank/DDBJ databases">
        <title>Sphingobacterium cortibacter sp. nov.</title>
        <authorList>
            <person name="Li Y."/>
        </authorList>
    </citation>
    <scope>NUCLEOTIDE SEQUENCE [LARGE SCALE GENOMIC DNA]</scope>
    <source>
        <strain evidence="2 3">2c-3</strain>
    </source>
</reference>
<keyword evidence="1" id="KW-1133">Transmembrane helix</keyword>
<feature type="transmembrane region" description="Helical" evidence="1">
    <location>
        <begin position="229"/>
        <end position="245"/>
    </location>
</feature>
<feature type="transmembrane region" description="Helical" evidence="1">
    <location>
        <begin position="83"/>
        <end position="101"/>
    </location>
</feature>
<dbReference type="RefSeq" id="WP_116775160.1">
    <property type="nucleotide sequence ID" value="NZ_QDKG01000002.1"/>
</dbReference>
<dbReference type="Proteomes" id="UP000245627">
    <property type="component" value="Unassembled WGS sequence"/>
</dbReference>
<protein>
    <recommendedName>
        <fullName evidence="4">O-antigen ligase domain-containing protein</fullName>
    </recommendedName>
</protein>
<dbReference type="OrthoDB" id="7987387at2"/>
<feature type="transmembrane region" description="Helical" evidence="1">
    <location>
        <begin position="136"/>
        <end position="155"/>
    </location>
</feature>
<evidence type="ECO:0000256" key="1">
    <source>
        <dbReference type="SAM" id="Phobius"/>
    </source>
</evidence>
<feature type="transmembrane region" description="Helical" evidence="1">
    <location>
        <begin position="335"/>
        <end position="356"/>
    </location>
</feature>
<dbReference type="InterPro" id="IPR048041">
    <property type="entry name" value="VpsF-like"/>
</dbReference>
<feature type="transmembrane region" description="Helical" evidence="1">
    <location>
        <begin position="363"/>
        <end position="381"/>
    </location>
</feature>
<evidence type="ECO:0008006" key="4">
    <source>
        <dbReference type="Google" id="ProtNLM"/>
    </source>
</evidence>
<keyword evidence="1" id="KW-0472">Membrane</keyword>
<feature type="transmembrane region" description="Helical" evidence="1">
    <location>
        <begin position="393"/>
        <end position="410"/>
    </location>
</feature>
<gene>
    <name evidence="2" type="ORF">DC487_06495</name>
</gene>
<dbReference type="AlphaFoldDB" id="A0A2T8HJF5"/>
<name>A0A2T8HJF5_9SPHI</name>